<evidence type="ECO:0000313" key="4">
    <source>
        <dbReference type="Proteomes" id="UP001597011"/>
    </source>
</evidence>
<gene>
    <name evidence="3" type="ORF">ACFQ0I_08480</name>
</gene>
<dbReference type="CDD" id="cd06268">
    <property type="entry name" value="PBP1_ABC_transporter_LIVBP-like"/>
    <property type="match status" value="1"/>
</dbReference>
<name>A0ABW3BSB1_9FLAO</name>
<feature type="signal peptide" evidence="1">
    <location>
        <begin position="1"/>
        <end position="21"/>
    </location>
</feature>
<dbReference type="SMART" id="SM00257">
    <property type="entry name" value="LysM"/>
    <property type="match status" value="4"/>
</dbReference>
<feature type="domain" description="LysM" evidence="2">
    <location>
        <begin position="25"/>
        <end position="68"/>
    </location>
</feature>
<feature type="domain" description="LysM" evidence="2">
    <location>
        <begin position="93"/>
        <end position="137"/>
    </location>
</feature>
<comment type="caution">
    <text evidence="3">The sequence shown here is derived from an EMBL/GenBank/DDBJ whole genome shotgun (WGS) entry which is preliminary data.</text>
</comment>
<feature type="domain" description="LysM" evidence="2">
    <location>
        <begin position="152"/>
        <end position="195"/>
    </location>
</feature>
<evidence type="ECO:0000313" key="3">
    <source>
        <dbReference type="EMBL" id="MFD0835795.1"/>
    </source>
</evidence>
<dbReference type="RefSeq" id="WP_379941230.1">
    <property type="nucleotide sequence ID" value="NZ_JBHTIB010000012.1"/>
</dbReference>
<dbReference type="PANTHER" id="PTHR33734:SF22">
    <property type="entry name" value="MEMBRANE-BOUND LYTIC MUREIN TRANSGLYCOSYLASE D"/>
    <property type="match status" value="1"/>
</dbReference>
<dbReference type="InterPro" id="IPR018392">
    <property type="entry name" value="LysM"/>
</dbReference>
<evidence type="ECO:0000259" key="2">
    <source>
        <dbReference type="PROSITE" id="PS51782"/>
    </source>
</evidence>
<feature type="chain" id="PRO_5046714840" evidence="1">
    <location>
        <begin position="22"/>
        <end position="647"/>
    </location>
</feature>
<dbReference type="SUPFAM" id="SSF53822">
    <property type="entry name" value="Periplasmic binding protein-like I"/>
    <property type="match status" value="1"/>
</dbReference>
<dbReference type="PANTHER" id="PTHR33734">
    <property type="entry name" value="LYSM DOMAIN-CONTAINING GPI-ANCHORED PROTEIN 2"/>
    <property type="match status" value="1"/>
</dbReference>
<organism evidence="3 4">
    <name type="scientific">Mariniflexile aquimaris</name>
    <dbReference type="NCBI Taxonomy" id="881009"/>
    <lineage>
        <taxon>Bacteria</taxon>
        <taxon>Pseudomonadati</taxon>
        <taxon>Bacteroidota</taxon>
        <taxon>Flavobacteriia</taxon>
        <taxon>Flavobacteriales</taxon>
        <taxon>Flavobacteriaceae</taxon>
        <taxon>Mariniflexile</taxon>
    </lineage>
</organism>
<proteinExistence type="predicted"/>
<dbReference type="InterPro" id="IPR028082">
    <property type="entry name" value="Peripla_BP_I"/>
</dbReference>
<dbReference type="Gene3D" id="3.40.50.2300">
    <property type="match status" value="1"/>
</dbReference>
<keyword evidence="1" id="KW-0732">Signal</keyword>
<dbReference type="SUPFAM" id="SSF54106">
    <property type="entry name" value="LysM domain"/>
    <property type="match status" value="3"/>
</dbReference>
<evidence type="ECO:0000256" key="1">
    <source>
        <dbReference type="SAM" id="SignalP"/>
    </source>
</evidence>
<dbReference type="Pfam" id="PF01476">
    <property type="entry name" value="LysM"/>
    <property type="match status" value="3"/>
</dbReference>
<dbReference type="CDD" id="cd00118">
    <property type="entry name" value="LysM"/>
    <property type="match status" value="3"/>
</dbReference>
<dbReference type="Gene3D" id="3.10.350.10">
    <property type="entry name" value="LysM domain"/>
    <property type="match status" value="3"/>
</dbReference>
<accession>A0ABW3BSB1</accession>
<keyword evidence="4" id="KW-1185">Reference proteome</keyword>
<dbReference type="Proteomes" id="UP001597011">
    <property type="component" value="Unassembled WGS sequence"/>
</dbReference>
<sequence>MIRFFSVLCLVFIFSFNSTNAQNFSTHPVKKGETITGIAAQYGVTTADIYALNPDAKKELKVNTILIIPISKAKKTEVIAPEVTTIKELVGFKQHKTSRKETIYSITKQYNITEDELKKYNTFLYANTLQKNDELKIPVFKIKEVEVKPATKTYIVKSKEGKWRVAYKFGITVAELEALNPGLGDSLQDGQQVNVPNIGGSEEKVIDEKYSYYKVLPKEGFYRLKVKLGLDQEQLEALNPSLKDSGLIDGMVLKIPYTNKFLGSDEGTATKVSLENRTINTKTKHLAVMLPFRLNRVSFDSIQNTKKSIKSDPYLNASLDFYSGVLIALDSLKKLGVSLKVDVYDTKYQVSEVIKILNENDFKNVDAVIGPLTPETFEKVAVELKGLNVPVVSPIGTNIKLYDNVFQSRPSDDLLKAKIINYVKADSLSKNVVIISDSKNSTVANELKGEFAGARMVYSRKNKQGADVNFVYVEDVRATLKPGRNYVFLETTNEGFASNVTSILASLHSKSDSNPSGTEIILVTSNFNPAFEGDQVSNEHLAKLQLHYATTSKTYKEEDHNSFVVNYTKTYNITPNKRAVKGFDLTMDVVLRLVTSDDLYASVNKAPLTEYIENKFSYKKKLFGGYINDAVYLVKYDYDLSIVEVKQ</sequence>
<protein>
    <submittedName>
        <fullName evidence="3">LysM peptidoglycan-binding domain-containing protein</fullName>
    </submittedName>
</protein>
<dbReference type="PROSITE" id="PS51782">
    <property type="entry name" value="LYSM"/>
    <property type="match status" value="3"/>
</dbReference>
<dbReference type="EMBL" id="JBHTIB010000012">
    <property type="protein sequence ID" value="MFD0835795.1"/>
    <property type="molecule type" value="Genomic_DNA"/>
</dbReference>
<reference evidence="4" key="1">
    <citation type="journal article" date="2019" name="Int. J. Syst. Evol. Microbiol.">
        <title>The Global Catalogue of Microorganisms (GCM) 10K type strain sequencing project: providing services to taxonomists for standard genome sequencing and annotation.</title>
        <authorList>
            <consortium name="The Broad Institute Genomics Platform"/>
            <consortium name="The Broad Institute Genome Sequencing Center for Infectious Disease"/>
            <person name="Wu L."/>
            <person name="Ma J."/>
        </authorList>
    </citation>
    <scope>NUCLEOTIDE SEQUENCE [LARGE SCALE GENOMIC DNA]</scope>
    <source>
        <strain evidence="4">CCUG 60529</strain>
    </source>
</reference>
<dbReference type="InterPro" id="IPR036779">
    <property type="entry name" value="LysM_dom_sf"/>
</dbReference>